<keyword evidence="4" id="KW-1185">Reference proteome</keyword>
<dbReference type="Gene3D" id="3.40.1440.10">
    <property type="entry name" value="GIY-YIG endonuclease"/>
    <property type="match status" value="1"/>
</dbReference>
<dbReference type="EMBL" id="CP020918">
    <property type="protein sequence ID" value="AWG22937.1"/>
    <property type="molecule type" value="Genomic_DNA"/>
</dbReference>
<dbReference type="CDD" id="cd10449">
    <property type="entry name" value="GIY-YIG_SLX1_like"/>
    <property type="match status" value="1"/>
</dbReference>
<dbReference type="PANTHER" id="PTHR34477:SF5">
    <property type="entry name" value="BSL5627 PROTEIN"/>
    <property type="match status" value="1"/>
</dbReference>
<evidence type="ECO:0000259" key="2">
    <source>
        <dbReference type="PROSITE" id="PS50164"/>
    </source>
</evidence>
<accession>A0A2S1LGR9</accession>
<dbReference type="RefSeq" id="WP_108741842.1">
    <property type="nucleotide sequence ID" value="NZ_CP020918.1"/>
</dbReference>
<dbReference type="SUPFAM" id="SSF82771">
    <property type="entry name" value="GIY-YIG endonuclease"/>
    <property type="match status" value="1"/>
</dbReference>
<dbReference type="Proteomes" id="UP000244527">
    <property type="component" value="Chromosome"/>
</dbReference>
<evidence type="ECO:0000313" key="3">
    <source>
        <dbReference type="EMBL" id="AWG22937.1"/>
    </source>
</evidence>
<dbReference type="AlphaFoldDB" id="A0A2S1LGR9"/>
<evidence type="ECO:0000256" key="1">
    <source>
        <dbReference type="ARBA" id="ARBA00007435"/>
    </source>
</evidence>
<sequence length="84" mass="10197">MNYLYILYSVEVDKYYIGHTSETLDERLRKHLSNHSGFTSKVKDWTIVYYEEFETKSLAYKRELEVKKWKSRIKIQKLINESSP</sequence>
<feature type="domain" description="GIY-YIG" evidence="2">
    <location>
        <begin position="1"/>
        <end position="76"/>
    </location>
</feature>
<gene>
    <name evidence="3" type="ORF">FFWV33_16085</name>
</gene>
<protein>
    <submittedName>
        <fullName evidence="3">Excinuclease ABC subunit C</fullName>
    </submittedName>
</protein>
<dbReference type="OrthoDB" id="1203060at2"/>
<dbReference type="InterPro" id="IPR050190">
    <property type="entry name" value="UPF0213_domain"/>
</dbReference>
<reference evidence="3 4" key="1">
    <citation type="submission" date="2017-04" db="EMBL/GenBank/DDBJ databases">
        <title>Compelte genome sequence of WV33.</title>
        <authorList>
            <person name="Lee P.C."/>
        </authorList>
    </citation>
    <scope>NUCLEOTIDE SEQUENCE [LARGE SCALE GENOMIC DNA]</scope>
    <source>
        <strain evidence="3 4">WV33</strain>
    </source>
</reference>
<dbReference type="PANTHER" id="PTHR34477">
    <property type="entry name" value="UPF0213 PROTEIN YHBQ"/>
    <property type="match status" value="1"/>
</dbReference>
<comment type="similarity">
    <text evidence="1">Belongs to the UPF0213 family.</text>
</comment>
<dbReference type="InterPro" id="IPR035901">
    <property type="entry name" value="GIY-YIG_endonuc_sf"/>
</dbReference>
<proteinExistence type="inferred from homology"/>
<name>A0A2S1LGR9_9FLAO</name>
<organism evidence="3 4">
    <name type="scientific">Flavobacterium faecale</name>
    <dbReference type="NCBI Taxonomy" id="1355330"/>
    <lineage>
        <taxon>Bacteria</taxon>
        <taxon>Pseudomonadati</taxon>
        <taxon>Bacteroidota</taxon>
        <taxon>Flavobacteriia</taxon>
        <taxon>Flavobacteriales</taxon>
        <taxon>Flavobacteriaceae</taxon>
        <taxon>Flavobacterium</taxon>
    </lineage>
</organism>
<evidence type="ECO:0000313" key="4">
    <source>
        <dbReference type="Proteomes" id="UP000244527"/>
    </source>
</evidence>
<dbReference type="PROSITE" id="PS50164">
    <property type="entry name" value="GIY_YIG"/>
    <property type="match status" value="1"/>
</dbReference>
<dbReference type="InterPro" id="IPR000305">
    <property type="entry name" value="GIY-YIG_endonuc"/>
</dbReference>
<dbReference type="KEGG" id="ffa:FFWV33_16085"/>
<dbReference type="Pfam" id="PF01541">
    <property type="entry name" value="GIY-YIG"/>
    <property type="match status" value="1"/>
</dbReference>